<protein>
    <submittedName>
        <fullName evidence="1">Uncharacterized protein</fullName>
    </submittedName>
</protein>
<evidence type="ECO:0000313" key="1">
    <source>
        <dbReference type="EMBL" id="MPM46109.1"/>
    </source>
</evidence>
<accession>A0A644ZYS1</accession>
<organism evidence="1">
    <name type="scientific">bioreactor metagenome</name>
    <dbReference type="NCBI Taxonomy" id="1076179"/>
    <lineage>
        <taxon>unclassified sequences</taxon>
        <taxon>metagenomes</taxon>
        <taxon>ecological metagenomes</taxon>
    </lineage>
</organism>
<dbReference type="EMBL" id="VSSQ01011144">
    <property type="protein sequence ID" value="MPM46109.1"/>
    <property type="molecule type" value="Genomic_DNA"/>
</dbReference>
<comment type="caution">
    <text evidence="1">The sequence shown here is derived from an EMBL/GenBank/DDBJ whole genome shotgun (WGS) entry which is preliminary data.</text>
</comment>
<name>A0A644ZYS1_9ZZZZ</name>
<gene>
    <name evidence="1" type="ORF">SDC9_92807</name>
</gene>
<proteinExistence type="predicted"/>
<dbReference type="AlphaFoldDB" id="A0A644ZYS1"/>
<sequence length="48" mass="5650">MAKPIEFGLVLEGEDAKEFIKNEKNPVVTDKMVEMFKKAKEIYDKNRF</sequence>
<reference evidence="1" key="1">
    <citation type="submission" date="2019-08" db="EMBL/GenBank/DDBJ databases">
        <authorList>
            <person name="Kucharzyk K."/>
            <person name="Murdoch R.W."/>
            <person name="Higgins S."/>
            <person name="Loffler F."/>
        </authorList>
    </citation>
    <scope>NUCLEOTIDE SEQUENCE</scope>
</reference>